<feature type="domain" description="2Fe-2S ferredoxin-type" evidence="1">
    <location>
        <begin position="1"/>
        <end position="92"/>
    </location>
</feature>
<name>A0A0G3ELJ8_9BACT</name>
<dbReference type="CDD" id="cd00207">
    <property type="entry name" value="fer2"/>
    <property type="match status" value="1"/>
</dbReference>
<gene>
    <name evidence="2" type="ORF">L21SP4_02435</name>
</gene>
<accession>A0A0G3ELJ8</accession>
<dbReference type="InterPro" id="IPR052911">
    <property type="entry name" value="Corrinoid_activation_enz"/>
</dbReference>
<dbReference type="PANTHER" id="PTHR42895:SF2">
    <property type="entry name" value="IRON-SULFUR CLUSTER PROTEIN"/>
    <property type="match status" value="1"/>
</dbReference>
<dbReference type="SUPFAM" id="SSF53067">
    <property type="entry name" value="Actin-like ATPase domain"/>
    <property type="match status" value="1"/>
</dbReference>
<dbReference type="Proteomes" id="UP000035268">
    <property type="component" value="Chromosome"/>
</dbReference>
<dbReference type="InterPro" id="IPR001041">
    <property type="entry name" value="2Fe-2S_ferredoxin-type"/>
</dbReference>
<dbReference type="InterPro" id="IPR012675">
    <property type="entry name" value="Beta-grasp_dom_sf"/>
</dbReference>
<dbReference type="Pfam" id="PF17651">
    <property type="entry name" value="Raco_middle"/>
    <property type="match status" value="1"/>
</dbReference>
<dbReference type="Gene3D" id="3.10.20.880">
    <property type="match status" value="1"/>
</dbReference>
<dbReference type="STRING" id="1307763.L21SP4_02435"/>
<evidence type="ECO:0000313" key="3">
    <source>
        <dbReference type="Proteomes" id="UP000035268"/>
    </source>
</evidence>
<dbReference type="SUPFAM" id="SSF54292">
    <property type="entry name" value="2Fe-2S ferredoxin-like"/>
    <property type="match status" value="1"/>
</dbReference>
<dbReference type="Gene3D" id="3.30.420.480">
    <property type="entry name" value="Domain of unknown function (DUF4445)"/>
    <property type="match status" value="1"/>
</dbReference>
<dbReference type="KEGG" id="vbl:L21SP4_02435"/>
<organism evidence="2 3">
    <name type="scientific">Kiritimatiella glycovorans</name>
    <dbReference type="NCBI Taxonomy" id="1307763"/>
    <lineage>
        <taxon>Bacteria</taxon>
        <taxon>Pseudomonadati</taxon>
        <taxon>Kiritimatiellota</taxon>
        <taxon>Kiritimatiellia</taxon>
        <taxon>Kiritimatiellales</taxon>
        <taxon>Kiritimatiellaceae</taxon>
        <taxon>Kiritimatiella</taxon>
    </lineage>
</organism>
<dbReference type="InterPro" id="IPR043129">
    <property type="entry name" value="ATPase_NBD"/>
</dbReference>
<dbReference type="InterPro" id="IPR036010">
    <property type="entry name" value="2Fe-2S_ferredoxin-like_sf"/>
</dbReference>
<reference evidence="3" key="1">
    <citation type="submission" date="2015-02" db="EMBL/GenBank/DDBJ databases">
        <title>Description and complete genome sequence of the first cultured representative of the subdivision 5 of the Verrucomicrobia phylum.</title>
        <authorList>
            <person name="Spring S."/>
            <person name="Bunk B."/>
            <person name="Sproer C."/>
            <person name="Klenk H.-P."/>
        </authorList>
    </citation>
    <scope>NUCLEOTIDE SEQUENCE [LARGE SCALE GENOMIC DNA]</scope>
    <source>
        <strain evidence="3">L21-Fru-AB</strain>
    </source>
</reference>
<dbReference type="Pfam" id="PF00111">
    <property type="entry name" value="Fer2"/>
    <property type="match status" value="1"/>
</dbReference>
<protein>
    <submittedName>
        <fullName evidence="2">Putative metal-binding protein</fullName>
    </submittedName>
</protein>
<dbReference type="RefSeq" id="WP_052882861.1">
    <property type="nucleotide sequence ID" value="NZ_CP010904.1"/>
</dbReference>
<keyword evidence="3" id="KW-1185">Reference proteome</keyword>
<dbReference type="Gene3D" id="3.10.20.30">
    <property type="match status" value="1"/>
</dbReference>
<sequence length="623" mass="67003">MNITFEVNGRDIGIAGDADRTLDLLAIDAGVPLDRRCGGKGVCRRCRVLLGPGRYRVQGVDREVPEGGEVEGFACLTRAVSEGCRVRVPASSLIEEKGQIGIDFRTGSFQFGARTRRLCVEVPAPTQDHPRADRERLLRAIETGAGMKDVRVPLTMMRELPLLLNGVAETVTVTLSRFNHQWYMVRAERGDTTDAPNLAVVTDIGTTTVVCALVDLNTGAVLDKVSRYNQQIRLADDVASRISLAETPAQLEEMRRLVIGESINPLIEQLCARAETEPDFIHRLVVSGNTVMMHLFLAIPPVHIGRIPFQPAAHVHEQYWAAESGVEIHPRGVIDLVPAISGYVGGDLTADIYVSGLHRREQGIAALIDIGTNGEIVLAENGSLWAAATAAGPAFEGAGLRHGSRAAEGAIEHIRLDGEGNISLSTIGDVPPAGICGSAIIDFIAELNRRGWLTPAGRYVREKLEAAGRAVEIEEGGHKLLACVLADAESSASGEPIVVTEGDVAEVLKAKAAIYAGMQTLLRARGLGFEDLEQLILAGGFAQYVDLRNAMEIGLLPRLPEERVESIGNGSLAGAYLAAVDEDACRTYQTIVHRPRIIPLNLQPDFEDDFIDALSLPEGDAVC</sequence>
<dbReference type="InterPro" id="IPR041414">
    <property type="entry name" value="Raco-like_middle"/>
</dbReference>
<evidence type="ECO:0000313" key="2">
    <source>
        <dbReference type="EMBL" id="AKJ65660.1"/>
    </source>
</evidence>
<dbReference type="Pfam" id="PF17650">
    <property type="entry name" value="RACo_linker"/>
    <property type="match status" value="1"/>
</dbReference>
<evidence type="ECO:0000259" key="1">
    <source>
        <dbReference type="PROSITE" id="PS51085"/>
    </source>
</evidence>
<dbReference type="InterPro" id="IPR027980">
    <property type="entry name" value="RACo_C"/>
</dbReference>
<dbReference type="EMBL" id="CP010904">
    <property type="protein sequence ID" value="AKJ65660.1"/>
    <property type="molecule type" value="Genomic_DNA"/>
</dbReference>
<dbReference type="InterPro" id="IPR040506">
    <property type="entry name" value="RACo_linker"/>
</dbReference>
<dbReference type="AlphaFoldDB" id="A0A0G3ELJ8"/>
<proteinExistence type="predicted"/>
<dbReference type="GO" id="GO:0051536">
    <property type="term" value="F:iron-sulfur cluster binding"/>
    <property type="evidence" value="ECO:0007669"/>
    <property type="project" value="InterPro"/>
</dbReference>
<dbReference type="PANTHER" id="PTHR42895">
    <property type="entry name" value="IRON-SULFUR CLUSTER-BINDING PROTEIN-RELATED"/>
    <property type="match status" value="1"/>
</dbReference>
<dbReference type="PROSITE" id="PS51085">
    <property type="entry name" value="2FE2S_FER_2"/>
    <property type="match status" value="1"/>
</dbReference>
<dbReference type="Pfam" id="PF14574">
    <property type="entry name" value="RACo_C_ter"/>
    <property type="match status" value="1"/>
</dbReference>
<dbReference type="InterPro" id="IPR042259">
    <property type="entry name" value="Raco-like_middle_sf"/>
</dbReference>
<dbReference type="OrthoDB" id="9810588at2"/>
<reference evidence="2 3" key="2">
    <citation type="journal article" date="2016" name="ISME J.">
        <title>Characterization of the first cultured representative of Verrucomicrobia subdivision 5 indicates the proposal of a novel phylum.</title>
        <authorList>
            <person name="Spring S."/>
            <person name="Bunk B."/>
            <person name="Sproer C."/>
            <person name="Schumann P."/>
            <person name="Rohde M."/>
            <person name="Tindall B.J."/>
            <person name="Klenk H.P."/>
        </authorList>
    </citation>
    <scope>NUCLEOTIDE SEQUENCE [LARGE SCALE GENOMIC DNA]</scope>
    <source>
        <strain evidence="2 3">L21-Fru-AB</strain>
    </source>
</reference>